<dbReference type="RefSeq" id="WP_273938855.1">
    <property type="nucleotide sequence ID" value="NZ_CP097263.1"/>
</dbReference>
<accession>A0ABV6MJD8</accession>
<gene>
    <name evidence="1" type="ORF">ACFFH7_01290</name>
</gene>
<reference evidence="1 2" key="1">
    <citation type="submission" date="2024-09" db="EMBL/GenBank/DDBJ databases">
        <authorList>
            <person name="Sun Q."/>
            <person name="Mori K."/>
        </authorList>
    </citation>
    <scope>NUCLEOTIDE SEQUENCE [LARGE SCALE GENOMIC DNA]</scope>
    <source>
        <strain evidence="1 2">TBRC 1432</strain>
    </source>
</reference>
<evidence type="ECO:0000313" key="2">
    <source>
        <dbReference type="Proteomes" id="UP001589810"/>
    </source>
</evidence>
<dbReference type="EMBL" id="JBHLUD010000001">
    <property type="protein sequence ID" value="MFC0540090.1"/>
    <property type="molecule type" value="Genomic_DNA"/>
</dbReference>
<comment type="caution">
    <text evidence="1">The sequence shown here is derived from an EMBL/GenBank/DDBJ whole genome shotgun (WGS) entry which is preliminary data.</text>
</comment>
<evidence type="ECO:0000313" key="1">
    <source>
        <dbReference type="EMBL" id="MFC0540090.1"/>
    </source>
</evidence>
<dbReference type="Proteomes" id="UP001589810">
    <property type="component" value="Unassembled WGS sequence"/>
</dbReference>
<name>A0ABV6MJD8_9PSEU</name>
<protein>
    <submittedName>
        <fullName evidence="1">Uncharacterized protein</fullName>
    </submittedName>
</protein>
<sequence>MLAERSTPATRDNSEATPDWRDWFQVFDGGVFDGGHDPWARAEQRGDVVRLTLDVGETLDADKADSPFFDVPVDRLRELLTQAEQHLVEFHALATEWLRRQLPEHAEAVSAALRHALDLR</sequence>
<keyword evidence="2" id="KW-1185">Reference proteome</keyword>
<organism evidence="1 2">
    <name type="scientific">Kutzneria chonburiensis</name>
    <dbReference type="NCBI Taxonomy" id="1483604"/>
    <lineage>
        <taxon>Bacteria</taxon>
        <taxon>Bacillati</taxon>
        <taxon>Actinomycetota</taxon>
        <taxon>Actinomycetes</taxon>
        <taxon>Pseudonocardiales</taxon>
        <taxon>Pseudonocardiaceae</taxon>
        <taxon>Kutzneria</taxon>
    </lineage>
</organism>
<proteinExistence type="predicted"/>